<feature type="compositionally biased region" description="Polar residues" evidence="5">
    <location>
        <begin position="464"/>
        <end position="520"/>
    </location>
</feature>
<feature type="domain" description="PAS fold-3" evidence="6">
    <location>
        <begin position="14"/>
        <end position="56"/>
    </location>
</feature>
<evidence type="ECO:0000256" key="2">
    <source>
        <dbReference type="ARBA" id="ARBA00023125"/>
    </source>
</evidence>
<dbReference type="PANTHER" id="PTHR23043">
    <property type="entry name" value="HYPOXIA-INDUCIBLE FACTOR 1 ALPHA"/>
    <property type="match status" value="1"/>
</dbReference>
<feature type="region of interest" description="Disordered" evidence="5">
    <location>
        <begin position="189"/>
        <end position="261"/>
    </location>
</feature>
<dbReference type="SMART" id="SM00086">
    <property type="entry name" value="PAC"/>
    <property type="match status" value="1"/>
</dbReference>
<dbReference type="GO" id="GO:0000981">
    <property type="term" value="F:DNA-binding transcription factor activity, RNA polymerase II-specific"/>
    <property type="evidence" value="ECO:0007669"/>
    <property type="project" value="TreeGrafter"/>
</dbReference>
<evidence type="ECO:0000256" key="4">
    <source>
        <dbReference type="ARBA" id="ARBA00023242"/>
    </source>
</evidence>
<evidence type="ECO:0000256" key="5">
    <source>
        <dbReference type="SAM" id="MobiDB-lite"/>
    </source>
</evidence>
<feature type="compositionally biased region" description="Polar residues" evidence="5">
    <location>
        <begin position="91"/>
        <end position="120"/>
    </location>
</feature>
<sequence>MVYNGILLPKSEIIAVGKTVSKYYRFLSKSGDWVWVQSKATILYNSNSQPQSVVCISQLISEAEVKRSLASENKKAIEYAVPGANLTELTATSSGRDTNQSGFAGQNGSVDSTPVSNTRKQPLPSSDSQSSTSSLSSRDSEPDAQPVFKKPRLDKMNVRTQSMLMSPEVDFAVVDDVFKIGMPLEEPLPPFCSDTETNLESPGGYLSDANSDNSMGFDVPSGKRSSKQRDNNPYMSYDSPGINFSSTSTGETSLNSNSVSSDAFSSFGPYRSCTSSTPSPTLNALNQTNSQLYLAKTNTITANTSSQDDNQPSELRRLLLEGRQKKKQKSDSSVRKSDQQLEAEKPVLASLLQGKLDLSKAHIPAPVVNDQPRQQQKQNDIHSQRTVHSSIGDGLGKDNFNDFGNTSSQGFQNINATNHPSQSWSPVDMSLLDSMETLLDQENLLVDYYYSSLLMNDEIPPEPSTTGQQCVQQSSDSASPPMSTHSLQSPQGSLFGSPQGPAQQNYGSSNSPLMSPQGWAQMSPGGTVISNQVPNVNMQVPTSPSLQRSSKYSSQGSCSSSSSSVHSAMSPPGLQTLRSPYSSQACSPSPTRSRHSTGGGSLSEEICDEIFAGSSPPSVPHIVAPAGRPLQGSSGQVVDINFGDPLLSDTSLHGQESQESFESDVMAFEELLRSSSPHSQALLEEASALLSEIQRQEEQTANYWNAYNKR</sequence>
<dbReference type="Pfam" id="PF08447">
    <property type="entry name" value="PAS_3"/>
    <property type="match status" value="1"/>
</dbReference>
<dbReference type="InterPro" id="IPR035965">
    <property type="entry name" value="PAS-like_dom_sf"/>
</dbReference>
<feature type="compositionally biased region" description="Polar residues" evidence="5">
    <location>
        <begin position="576"/>
        <end position="591"/>
    </location>
</feature>
<evidence type="ECO:0000259" key="6">
    <source>
        <dbReference type="Pfam" id="PF08447"/>
    </source>
</evidence>
<dbReference type="SUPFAM" id="SSF55785">
    <property type="entry name" value="PYP-like sensor domain (PAS domain)"/>
    <property type="match status" value="1"/>
</dbReference>
<feature type="region of interest" description="Disordered" evidence="5">
    <location>
        <begin position="322"/>
        <end position="341"/>
    </location>
</feature>
<evidence type="ECO:0000256" key="3">
    <source>
        <dbReference type="ARBA" id="ARBA00023163"/>
    </source>
</evidence>
<dbReference type="GO" id="GO:0000977">
    <property type="term" value="F:RNA polymerase II transcription regulatory region sequence-specific DNA binding"/>
    <property type="evidence" value="ECO:0007669"/>
    <property type="project" value="TreeGrafter"/>
</dbReference>
<feature type="compositionally biased region" description="Polar residues" evidence="5">
    <location>
        <begin position="528"/>
        <end position="542"/>
    </location>
</feature>
<keyword evidence="4" id="KW-0539">Nucleus</keyword>
<name>A0A1S3HKE7_LINAN</name>
<keyword evidence="1" id="KW-0805">Transcription regulation</keyword>
<keyword evidence="7" id="KW-1185">Reference proteome</keyword>
<dbReference type="InterPro" id="IPR013655">
    <property type="entry name" value="PAS_fold_3"/>
</dbReference>
<keyword evidence="2" id="KW-0238">DNA-binding</keyword>
<keyword evidence="3" id="KW-0804">Transcription</keyword>
<evidence type="ECO:0000313" key="7">
    <source>
        <dbReference type="Proteomes" id="UP000085678"/>
    </source>
</evidence>
<dbReference type="Proteomes" id="UP000085678">
    <property type="component" value="Unplaced"/>
</dbReference>
<reference evidence="8" key="1">
    <citation type="submission" date="2025-08" db="UniProtKB">
        <authorList>
            <consortium name="RefSeq"/>
        </authorList>
    </citation>
    <scope>IDENTIFICATION</scope>
    <source>
        <tissue evidence="8">Gonads</tissue>
    </source>
</reference>
<gene>
    <name evidence="8" type="primary">LOC106156045</name>
</gene>
<dbReference type="RefSeq" id="XP_013386583.1">
    <property type="nucleotide sequence ID" value="XM_013531129.1"/>
</dbReference>
<feature type="region of interest" description="Disordered" evidence="5">
    <location>
        <begin position="91"/>
        <end position="154"/>
    </location>
</feature>
<dbReference type="AlphaFoldDB" id="A0A1S3HKE7"/>
<feature type="region of interest" description="Disordered" evidence="5">
    <location>
        <begin position="459"/>
        <end position="602"/>
    </location>
</feature>
<evidence type="ECO:0000313" key="8">
    <source>
        <dbReference type="RefSeq" id="XP_013386583.1"/>
    </source>
</evidence>
<dbReference type="Gene3D" id="3.30.450.20">
    <property type="entry name" value="PAS domain"/>
    <property type="match status" value="1"/>
</dbReference>
<proteinExistence type="predicted"/>
<dbReference type="InterPro" id="IPR001610">
    <property type="entry name" value="PAC"/>
</dbReference>
<feature type="compositionally biased region" description="Low complexity" evidence="5">
    <location>
        <begin position="543"/>
        <end position="570"/>
    </location>
</feature>
<protein>
    <submittedName>
        <fullName evidence="8">Uncharacterized protein LOC106156045 isoform X2</fullName>
    </submittedName>
</protein>
<dbReference type="PANTHER" id="PTHR23043:SF17">
    <property type="entry name" value="PROTEIN SIMILAR"/>
    <property type="match status" value="1"/>
</dbReference>
<dbReference type="GeneID" id="106156045"/>
<accession>A0A1S3HKE7</accession>
<organism evidence="7 8">
    <name type="scientific">Lingula anatina</name>
    <name type="common">Brachiopod</name>
    <name type="synonym">Lingula unguis</name>
    <dbReference type="NCBI Taxonomy" id="7574"/>
    <lineage>
        <taxon>Eukaryota</taxon>
        <taxon>Metazoa</taxon>
        <taxon>Spiralia</taxon>
        <taxon>Lophotrochozoa</taxon>
        <taxon>Brachiopoda</taxon>
        <taxon>Linguliformea</taxon>
        <taxon>Lingulata</taxon>
        <taxon>Lingulida</taxon>
        <taxon>Linguloidea</taxon>
        <taxon>Lingulidae</taxon>
        <taxon>Lingula</taxon>
    </lineage>
</organism>
<evidence type="ECO:0000256" key="1">
    <source>
        <dbReference type="ARBA" id="ARBA00023015"/>
    </source>
</evidence>
<feature type="compositionally biased region" description="Low complexity" evidence="5">
    <location>
        <begin position="121"/>
        <end position="137"/>
    </location>
</feature>
<feature type="compositionally biased region" description="Polar residues" evidence="5">
    <location>
        <begin position="242"/>
        <end position="252"/>
    </location>
</feature>
<feature type="region of interest" description="Disordered" evidence="5">
    <location>
        <begin position="365"/>
        <end position="388"/>
    </location>
</feature>